<sequence>MSPRDTRKLGEPIACVVGRGDGHGRRSCSQFPGLEARPSHISLHGLIGYVAMASKSSAPSLPLLTLQHSRVAGERQVTAFAKVGRVHEPVSIDRGSSGNGYSPTSNRRRRIRVAPKSPCRSAVSWKLYCLPQHRDDPEVPVLITYSHRLAPRVRTAGSVSPPARQTAADFLVRA</sequence>
<proteinExistence type="predicted"/>
<dbReference type="Proteomes" id="UP000821865">
    <property type="component" value="Chromosome 1"/>
</dbReference>
<accession>A0ACB8DZY6</accession>
<reference evidence="1" key="1">
    <citation type="submission" date="2020-05" db="EMBL/GenBank/DDBJ databases">
        <title>Large-scale comparative analyses of tick genomes elucidate their genetic diversity and vector capacities.</title>
        <authorList>
            <person name="Jia N."/>
            <person name="Wang J."/>
            <person name="Shi W."/>
            <person name="Du L."/>
            <person name="Sun Y."/>
            <person name="Zhan W."/>
            <person name="Jiang J."/>
            <person name="Wang Q."/>
            <person name="Zhang B."/>
            <person name="Ji P."/>
            <person name="Sakyi L.B."/>
            <person name="Cui X."/>
            <person name="Yuan T."/>
            <person name="Jiang B."/>
            <person name="Yang W."/>
            <person name="Lam T.T.-Y."/>
            <person name="Chang Q."/>
            <person name="Ding S."/>
            <person name="Wang X."/>
            <person name="Zhu J."/>
            <person name="Ruan X."/>
            <person name="Zhao L."/>
            <person name="Wei J."/>
            <person name="Que T."/>
            <person name="Du C."/>
            <person name="Cheng J."/>
            <person name="Dai P."/>
            <person name="Han X."/>
            <person name="Huang E."/>
            <person name="Gao Y."/>
            <person name="Liu J."/>
            <person name="Shao H."/>
            <person name="Ye R."/>
            <person name="Li L."/>
            <person name="Wei W."/>
            <person name="Wang X."/>
            <person name="Wang C."/>
            <person name="Yang T."/>
            <person name="Huo Q."/>
            <person name="Li W."/>
            <person name="Guo W."/>
            <person name="Chen H."/>
            <person name="Zhou L."/>
            <person name="Ni X."/>
            <person name="Tian J."/>
            <person name="Zhou Y."/>
            <person name="Sheng Y."/>
            <person name="Liu T."/>
            <person name="Pan Y."/>
            <person name="Xia L."/>
            <person name="Li J."/>
            <person name="Zhao F."/>
            <person name="Cao W."/>
        </authorList>
    </citation>
    <scope>NUCLEOTIDE SEQUENCE</scope>
    <source>
        <strain evidence="1">Dsil-2018</strain>
    </source>
</reference>
<comment type="caution">
    <text evidence="1">The sequence shown here is derived from an EMBL/GenBank/DDBJ whole genome shotgun (WGS) entry which is preliminary data.</text>
</comment>
<keyword evidence="2" id="KW-1185">Reference proteome</keyword>
<organism evidence="1 2">
    <name type="scientific">Dermacentor silvarum</name>
    <name type="common">Tick</name>
    <dbReference type="NCBI Taxonomy" id="543639"/>
    <lineage>
        <taxon>Eukaryota</taxon>
        <taxon>Metazoa</taxon>
        <taxon>Ecdysozoa</taxon>
        <taxon>Arthropoda</taxon>
        <taxon>Chelicerata</taxon>
        <taxon>Arachnida</taxon>
        <taxon>Acari</taxon>
        <taxon>Parasitiformes</taxon>
        <taxon>Ixodida</taxon>
        <taxon>Ixodoidea</taxon>
        <taxon>Ixodidae</taxon>
        <taxon>Rhipicephalinae</taxon>
        <taxon>Dermacentor</taxon>
    </lineage>
</organism>
<gene>
    <name evidence="1" type="ORF">HPB49_011457</name>
</gene>
<evidence type="ECO:0000313" key="2">
    <source>
        <dbReference type="Proteomes" id="UP000821865"/>
    </source>
</evidence>
<name>A0ACB8DZY6_DERSI</name>
<evidence type="ECO:0000313" key="1">
    <source>
        <dbReference type="EMBL" id="KAH7979828.1"/>
    </source>
</evidence>
<dbReference type="EMBL" id="CM023470">
    <property type="protein sequence ID" value="KAH7979828.1"/>
    <property type="molecule type" value="Genomic_DNA"/>
</dbReference>
<protein>
    <submittedName>
        <fullName evidence="1">Uncharacterized protein</fullName>
    </submittedName>
</protein>